<dbReference type="NCBIfam" id="TIGR00220">
    <property type="entry name" value="mscL"/>
    <property type="match status" value="1"/>
</dbReference>
<keyword evidence="3 10" id="KW-0813">Transport</keyword>
<dbReference type="PROSITE" id="PS01327">
    <property type="entry name" value="MSCL"/>
    <property type="match status" value="1"/>
</dbReference>
<evidence type="ECO:0000256" key="2">
    <source>
        <dbReference type="ARBA" id="ARBA00007254"/>
    </source>
</evidence>
<evidence type="ECO:0000256" key="9">
    <source>
        <dbReference type="ARBA" id="ARBA00023303"/>
    </source>
</evidence>
<dbReference type="EMBL" id="JBBMFK010000020">
    <property type="protein sequence ID" value="MEQ2444142.1"/>
    <property type="molecule type" value="Genomic_DNA"/>
</dbReference>
<dbReference type="InterPro" id="IPR036019">
    <property type="entry name" value="MscL_channel"/>
</dbReference>
<dbReference type="Gene3D" id="1.10.1200.120">
    <property type="entry name" value="Large-conductance mechanosensitive channel, MscL, domain 1"/>
    <property type="match status" value="1"/>
</dbReference>
<dbReference type="PRINTS" id="PR01264">
    <property type="entry name" value="MECHCHANNEL"/>
</dbReference>
<feature type="transmembrane region" description="Helical" evidence="10">
    <location>
        <begin position="81"/>
        <end position="104"/>
    </location>
</feature>
<keyword evidence="7 10" id="KW-0406">Ion transport</keyword>
<evidence type="ECO:0000313" key="11">
    <source>
        <dbReference type="EMBL" id="MEQ2444142.1"/>
    </source>
</evidence>
<accession>A0ABV1E9Z9</accession>
<evidence type="ECO:0000313" key="12">
    <source>
        <dbReference type="Proteomes" id="UP001464378"/>
    </source>
</evidence>
<comment type="function">
    <text evidence="10">Channel that opens in response to stretch forces in the membrane lipid bilayer. May participate in the regulation of osmotic pressure changes within the cell.</text>
</comment>
<comment type="subunit">
    <text evidence="10">Homopentamer.</text>
</comment>
<dbReference type="Pfam" id="PF01741">
    <property type="entry name" value="MscL"/>
    <property type="match status" value="1"/>
</dbReference>
<protein>
    <recommendedName>
        <fullName evidence="10">Large-conductance mechanosensitive channel</fullName>
    </recommendedName>
</protein>
<dbReference type="InterPro" id="IPR001185">
    <property type="entry name" value="MS_channel"/>
</dbReference>
<evidence type="ECO:0000256" key="6">
    <source>
        <dbReference type="ARBA" id="ARBA00022989"/>
    </source>
</evidence>
<evidence type="ECO:0000256" key="10">
    <source>
        <dbReference type="HAMAP-Rule" id="MF_00115"/>
    </source>
</evidence>
<gene>
    <name evidence="10 11" type="primary">mscL</name>
    <name evidence="11" type="ORF">WMO64_11780</name>
</gene>
<dbReference type="PANTHER" id="PTHR30266:SF2">
    <property type="entry name" value="LARGE-CONDUCTANCE MECHANOSENSITIVE CHANNEL"/>
    <property type="match status" value="1"/>
</dbReference>
<keyword evidence="9 10" id="KW-0407">Ion channel</keyword>
<comment type="subcellular location">
    <subcellularLocation>
        <location evidence="1 10">Cell membrane</location>
        <topology evidence="1 10">Multi-pass membrane protein</topology>
    </subcellularLocation>
</comment>
<evidence type="ECO:0000256" key="5">
    <source>
        <dbReference type="ARBA" id="ARBA00022692"/>
    </source>
</evidence>
<keyword evidence="5 10" id="KW-0812">Transmembrane</keyword>
<evidence type="ECO:0000256" key="3">
    <source>
        <dbReference type="ARBA" id="ARBA00022448"/>
    </source>
</evidence>
<keyword evidence="8 10" id="KW-0472">Membrane</keyword>
<dbReference type="HAMAP" id="MF_00115">
    <property type="entry name" value="MscL"/>
    <property type="match status" value="1"/>
</dbReference>
<feature type="transmembrane region" description="Helical" evidence="10">
    <location>
        <begin position="28"/>
        <end position="49"/>
    </location>
</feature>
<evidence type="ECO:0000256" key="7">
    <source>
        <dbReference type="ARBA" id="ARBA00023065"/>
    </source>
</evidence>
<evidence type="ECO:0000256" key="1">
    <source>
        <dbReference type="ARBA" id="ARBA00004651"/>
    </source>
</evidence>
<dbReference type="PANTHER" id="PTHR30266">
    <property type="entry name" value="MECHANOSENSITIVE CHANNEL MSCL"/>
    <property type="match status" value="1"/>
</dbReference>
<dbReference type="SUPFAM" id="SSF81330">
    <property type="entry name" value="Gated mechanosensitive channel"/>
    <property type="match status" value="1"/>
</dbReference>
<name>A0ABV1E9Z9_9FIRM</name>
<organism evidence="11 12">
    <name type="scientific">Pseudoflavonifractor intestinihominis</name>
    <dbReference type="NCBI Taxonomy" id="3133171"/>
    <lineage>
        <taxon>Bacteria</taxon>
        <taxon>Bacillati</taxon>
        <taxon>Bacillota</taxon>
        <taxon>Clostridia</taxon>
        <taxon>Eubacteriales</taxon>
        <taxon>Oscillospiraceae</taxon>
        <taxon>Pseudoflavonifractor</taxon>
    </lineage>
</organism>
<sequence length="151" mass="16302">MKDNIKDINKKSRGFLGEFRKFIARGNVMDLAVGVIIGGAFQSIVNSLVNDIINPVLGIFTGDSEALAASLAIQLPGGGQLMLGSFINAVINFLIMAFVIFCIVKGLNSFHRKKEQAADTAPAKPVLSTQEQLLTEIRDLLREQQANGADK</sequence>
<keyword evidence="12" id="KW-1185">Reference proteome</keyword>
<evidence type="ECO:0000256" key="4">
    <source>
        <dbReference type="ARBA" id="ARBA00022475"/>
    </source>
</evidence>
<keyword evidence="4 10" id="KW-1003">Cell membrane</keyword>
<keyword evidence="6 10" id="KW-1133">Transmembrane helix</keyword>
<dbReference type="InterPro" id="IPR019823">
    <property type="entry name" value="Mechanosensitive_channel_CS"/>
</dbReference>
<reference evidence="11 12" key="1">
    <citation type="submission" date="2024-03" db="EMBL/GenBank/DDBJ databases">
        <title>Human intestinal bacterial collection.</title>
        <authorList>
            <person name="Pauvert C."/>
            <person name="Hitch T.C.A."/>
            <person name="Clavel T."/>
        </authorList>
    </citation>
    <scope>NUCLEOTIDE SEQUENCE [LARGE SCALE GENOMIC DNA]</scope>
    <source>
        <strain evidence="11 12">CLA-AP-H29</strain>
    </source>
</reference>
<comment type="caution">
    <text evidence="11">The sequence shown here is derived from an EMBL/GenBank/DDBJ whole genome shotgun (WGS) entry which is preliminary data.</text>
</comment>
<comment type="similarity">
    <text evidence="2 10">Belongs to the MscL family.</text>
</comment>
<dbReference type="InterPro" id="IPR037673">
    <property type="entry name" value="MSC/AndL"/>
</dbReference>
<evidence type="ECO:0000256" key="8">
    <source>
        <dbReference type="ARBA" id="ARBA00023136"/>
    </source>
</evidence>
<dbReference type="Proteomes" id="UP001464378">
    <property type="component" value="Unassembled WGS sequence"/>
</dbReference>
<proteinExistence type="inferred from homology"/>
<dbReference type="RefSeq" id="WP_349232146.1">
    <property type="nucleotide sequence ID" value="NZ_JBBMFK010000020.1"/>
</dbReference>